<dbReference type="AlphaFoldDB" id="A0A820PKF2"/>
<accession>A0A820PKF2</accession>
<feature type="non-terminal residue" evidence="1">
    <location>
        <position position="1"/>
    </location>
</feature>
<evidence type="ECO:0000313" key="2">
    <source>
        <dbReference type="Proteomes" id="UP000663844"/>
    </source>
</evidence>
<reference evidence="1" key="1">
    <citation type="submission" date="2021-02" db="EMBL/GenBank/DDBJ databases">
        <authorList>
            <person name="Nowell W R."/>
        </authorList>
    </citation>
    <scope>NUCLEOTIDE SEQUENCE</scope>
</reference>
<dbReference type="Proteomes" id="UP000663844">
    <property type="component" value="Unassembled WGS sequence"/>
</dbReference>
<proteinExistence type="predicted"/>
<evidence type="ECO:0000313" key="1">
    <source>
        <dbReference type="EMBL" id="CAF4408463.1"/>
    </source>
</evidence>
<name>A0A820PKF2_9BILA</name>
<organism evidence="1 2">
    <name type="scientific">Adineta steineri</name>
    <dbReference type="NCBI Taxonomy" id="433720"/>
    <lineage>
        <taxon>Eukaryota</taxon>
        <taxon>Metazoa</taxon>
        <taxon>Spiralia</taxon>
        <taxon>Gnathifera</taxon>
        <taxon>Rotifera</taxon>
        <taxon>Eurotatoria</taxon>
        <taxon>Bdelloidea</taxon>
        <taxon>Adinetida</taxon>
        <taxon>Adinetidae</taxon>
        <taxon>Adineta</taxon>
    </lineage>
</organism>
<gene>
    <name evidence="1" type="ORF">OXD698_LOCUS51884</name>
</gene>
<protein>
    <submittedName>
        <fullName evidence="1">Uncharacterized protein</fullName>
    </submittedName>
</protein>
<comment type="caution">
    <text evidence="1">The sequence shown here is derived from an EMBL/GenBank/DDBJ whole genome shotgun (WGS) entry which is preliminary data.</text>
</comment>
<dbReference type="EMBL" id="CAJOAZ010027280">
    <property type="protein sequence ID" value="CAF4408463.1"/>
    <property type="molecule type" value="Genomic_DNA"/>
</dbReference>
<sequence length="66" mass="7615">LFQRSPTLSEGFSHQKLLNSILNSLHPSTFERLKILNIAHYKFFAAYHSTGTRKHSLADMSPLTKW</sequence>